<dbReference type="GO" id="GO:0032259">
    <property type="term" value="P:methylation"/>
    <property type="evidence" value="ECO:0007669"/>
    <property type="project" value="UniProtKB-KW"/>
</dbReference>
<keyword evidence="3 6" id="KW-0489">Methyltransferase</keyword>
<feature type="binding site" evidence="7">
    <location>
        <position position="134"/>
    </location>
    <ligand>
        <name>S-adenosyl-L-methionine</name>
        <dbReference type="ChEBI" id="CHEBI:59789"/>
    </ligand>
</feature>
<protein>
    <recommendedName>
        <fullName evidence="6">Leucine carboxyl methyltransferase 1</fullName>
        <ecNumber evidence="6">2.1.1.233</ecNumber>
    </recommendedName>
</protein>
<name>D8LL47_ECTSI</name>
<feature type="compositionally biased region" description="Basic and acidic residues" evidence="8">
    <location>
        <begin position="99"/>
        <end position="119"/>
    </location>
</feature>
<keyword evidence="10" id="KW-1185">Reference proteome</keyword>
<gene>
    <name evidence="9" type="ORF">Esi_0322_0004</name>
</gene>
<dbReference type="PIRSF" id="PIRSF016305">
    <property type="entry name" value="LCM_mtfrase"/>
    <property type="match status" value="1"/>
</dbReference>
<keyword evidence="4 6" id="KW-0808">Transferase</keyword>
<comment type="function">
    <text evidence="6">Methylates the carboxyl group of the C-terminal leucine residue of protein phosphatase 2A catalytic subunits to form alpha-leucine ester residues.</text>
</comment>
<organism evidence="9 10">
    <name type="scientific">Ectocarpus siliculosus</name>
    <name type="common">Brown alga</name>
    <name type="synonym">Conferva siliculosa</name>
    <dbReference type="NCBI Taxonomy" id="2880"/>
    <lineage>
        <taxon>Eukaryota</taxon>
        <taxon>Sar</taxon>
        <taxon>Stramenopiles</taxon>
        <taxon>Ochrophyta</taxon>
        <taxon>PX clade</taxon>
        <taxon>Phaeophyceae</taxon>
        <taxon>Ectocarpales</taxon>
        <taxon>Ectocarpaceae</taxon>
        <taxon>Ectocarpus</taxon>
    </lineage>
</organism>
<evidence type="ECO:0000256" key="1">
    <source>
        <dbReference type="ARBA" id="ARBA00000724"/>
    </source>
</evidence>
<dbReference type="PANTHER" id="PTHR13600">
    <property type="entry name" value="LEUCINE CARBOXYL METHYLTRANSFERASE"/>
    <property type="match status" value="1"/>
</dbReference>
<evidence type="ECO:0000256" key="6">
    <source>
        <dbReference type="PIRNR" id="PIRNR016305"/>
    </source>
</evidence>
<dbReference type="SUPFAM" id="SSF53335">
    <property type="entry name" value="S-adenosyl-L-methionine-dependent methyltransferases"/>
    <property type="match status" value="1"/>
</dbReference>
<dbReference type="Gene3D" id="3.40.50.150">
    <property type="entry name" value="Vaccinia Virus protein VP39"/>
    <property type="match status" value="1"/>
</dbReference>
<dbReference type="STRING" id="2880.D8LL47"/>
<dbReference type="InParanoid" id="D8LL47"/>
<dbReference type="EMBL" id="FN649760">
    <property type="protein sequence ID" value="CBN79666.1"/>
    <property type="molecule type" value="Genomic_DNA"/>
</dbReference>
<comment type="catalytic activity">
    <reaction evidence="1 6">
        <text>[phosphatase 2A protein]-C-terminal L-leucine + S-adenosyl-L-methionine = [phosphatase 2A protein]-C-terminal L-leucine methyl ester + S-adenosyl-L-homocysteine</text>
        <dbReference type="Rhea" id="RHEA:48544"/>
        <dbReference type="Rhea" id="RHEA-COMP:12134"/>
        <dbReference type="Rhea" id="RHEA-COMP:12135"/>
        <dbReference type="ChEBI" id="CHEBI:57856"/>
        <dbReference type="ChEBI" id="CHEBI:59789"/>
        <dbReference type="ChEBI" id="CHEBI:90516"/>
        <dbReference type="ChEBI" id="CHEBI:90517"/>
        <dbReference type="EC" id="2.1.1.233"/>
    </reaction>
</comment>
<feature type="binding site" evidence="7">
    <location>
        <position position="218"/>
    </location>
    <ligand>
        <name>S-adenosyl-L-methionine</name>
        <dbReference type="ChEBI" id="CHEBI:59789"/>
    </ligand>
</feature>
<feature type="region of interest" description="Disordered" evidence="8">
    <location>
        <begin position="90"/>
        <end position="119"/>
    </location>
</feature>
<sequence length="327" mass="35303">MRRVQVGSDESVQATASDAAAGKLSAASLGYFEDRFLEVLVGAAGAPVPGTAEATTPPVRRLPPIINRGNFARVSCMEKLVLEFIGTSPSHPSSVPHHVRGDGDEHPSHKTDCKESQSSIEEHLARKPQVISLGAGKDSLFFRLMDRGTAASGGYFEVDFPAVSRWKGGLVAKTPILSALANDLYKLVAADLRDITALEDALIIAGVDLAAPTIFLAECVLVYMEPADSGALLQRMGCLLPGLEPYPSLLSQEERFKKSGWDSANAIDMLQVFQELLDPAEVRRASKIEILDEIEEWELIMHHYCLVVAAKGEDTVARLSGNPVLSR</sequence>
<reference evidence="9 10" key="1">
    <citation type="journal article" date="2010" name="Nature">
        <title>The Ectocarpus genome and the independent evolution of multicellularity in brown algae.</title>
        <authorList>
            <person name="Cock J.M."/>
            <person name="Sterck L."/>
            <person name="Rouze P."/>
            <person name="Scornet D."/>
            <person name="Allen A.E."/>
            <person name="Amoutzias G."/>
            <person name="Anthouard V."/>
            <person name="Artiguenave F."/>
            <person name="Aury J.M."/>
            <person name="Badger J.H."/>
            <person name="Beszteri B."/>
            <person name="Billiau K."/>
            <person name="Bonnet E."/>
            <person name="Bothwell J.H."/>
            <person name="Bowler C."/>
            <person name="Boyen C."/>
            <person name="Brownlee C."/>
            <person name="Carrano C.J."/>
            <person name="Charrier B."/>
            <person name="Cho G.Y."/>
            <person name="Coelho S.M."/>
            <person name="Collen J."/>
            <person name="Corre E."/>
            <person name="Da Silva C."/>
            <person name="Delage L."/>
            <person name="Delaroque N."/>
            <person name="Dittami S.M."/>
            <person name="Doulbeau S."/>
            <person name="Elias M."/>
            <person name="Farnham G."/>
            <person name="Gachon C.M."/>
            <person name="Gschloessl B."/>
            <person name="Heesch S."/>
            <person name="Jabbari K."/>
            <person name="Jubin C."/>
            <person name="Kawai H."/>
            <person name="Kimura K."/>
            <person name="Kloareg B."/>
            <person name="Kupper F.C."/>
            <person name="Lang D."/>
            <person name="Le Bail A."/>
            <person name="Leblanc C."/>
            <person name="Lerouge P."/>
            <person name="Lohr M."/>
            <person name="Lopez P.J."/>
            <person name="Martens C."/>
            <person name="Maumus F."/>
            <person name="Michel G."/>
            <person name="Miranda-Saavedra D."/>
            <person name="Morales J."/>
            <person name="Moreau H."/>
            <person name="Motomura T."/>
            <person name="Nagasato C."/>
            <person name="Napoli C.A."/>
            <person name="Nelson D.R."/>
            <person name="Nyvall-Collen P."/>
            <person name="Peters A.F."/>
            <person name="Pommier C."/>
            <person name="Potin P."/>
            <person name="Poulain J."/>
            <person name="Quesneville H."/>
            <person name="Read B."/>
            <person name="Rensing S.A."/>
            <person name="Ritter A."/>
            <person name="Rousvoal S."/>
            <person name="Samanta M."/>
            <person name="Samson G."/>
            <person name="Schroeder D.C."/>
            <person name="Segurens B."/>
            <person name="Strittmatter M."/>
            <person name="Tonon T."/>
            <person name="Tregear J.W."/>
            <person name="Valentin K."/>
            <person name="von Dassow P."/>
            <person name="Yamagishi T."/>
            <person name="Van de Peer Y."/>
            <person name="Wincker P."/>
        </authorList>
    </citation>
    <scope>NUCLEOTIDE SEQUENCE [LARGE SCALE GENOMIC DNA]</scope>
    <source>
        <strain evidence="10">Ec32 / CCAP1310/4</strain>
    </source>
</reference>
<dbReference type="GO" id="GO:0018423">
    <property type="term" value="F:protein C-terminal leucine carboxyl O-methyltransferase activity"/>
    <property type="evidence" value="ECO:0007669"/>
    <property type="project" value="UniProtKB-EC"/>
</dbReference>
<proteinExistence type="inferred from homology"/>
<evidence type="ECO:0000256" key="7">
    <source>
        <dbReference type="PIRSR" id="PIRSR016305-1"/>
    </source>
</evidence>
<dbReference type="InterPro" id="IPR007213">
    <property type="entry name" value="Ppm1/Ppm2/Tcmp"/>
</dbReference>
<dbReference type="FunCoup" id="D8LL47">
    <property type="interactions" value="363"/>
</dbReference>
<dbReference type="eggNOG" id="KOG2918">
    <property type="taxonomic scope" value="Eukaryota"/>
</dbReference>
<dbReference type="EC" id="2.1.1.233" evidence="6"/>
<evidence type="ECO:0000256" key="4">
    <source>
        <dbReference type="ARBA" id="ARBA00022679"/>
    </source>
</evidence>
<evidence type="ECO:0000256" key="5">
    <source>
        <dbReference type="ARBA" id="ARBA00022691"/>
    </source>
</evidence>
<dbReference type="Pfam" id="PF04072">
    <property type="entry name" value="LCM"/>
    <property type="match status" value="1"/>
</dbReference>
<dbReference type="AlphaFoldDB" id="D8LL47"/>
<keyword evidence="5 6" id="KW-0949">S-adenosyl-L-methionine</keyword>
<dbReference type="OrthoDB" id="203237at2759"/>
<evidence type="ECO:0000256" key="3">
    <source>
        <dbReference type="ARBA" id="ARBA00022603"/>
    </source>
</evidence>
<dbReference type="Proteomes" id="UP000002630">
    <property type="component" value="Unassembled WGS sequence"/>
</dbReference>
<dbReference type="PANTHER" id="PTHR13600:SF21">
    <property type="entry name" value="LEUCINE CARBOXYL METHYLTRANSFERASE 1"/>
    <property type="match status" value="1"/>
</dbReference>
<evidence type="ECO:0000313" key="10">
    <source>
        <dbReference type="Proteomes" id="UP000002630"/>
    </source>
</evidence>
<comment type="similarity">
    <text evidence="2 6">Belongs to the methyltransferase superfamily. LCMT family.</text>
</comment>
<dbReference type="InterPro" id="IPR016651">
    <property type="entry name" value="LCMT1"/>
</dbReference>
<dbReference type="InterPro" id="IPR029063">
    <property type="entry name" value="SAM-dependent_MTases_sf"/>
</dbReference>
<evidence type="ECO:0000256" key="2">
    <source>
        <dbReference type="ARBA" id="ARBA00010703"/>
    </source>
</evidence>
<evidence type="ECO:0000313" key="9">
    <source>
        <dbReference type="EMBL" id="CBN79666.1"/>
    </source>
</evidence>
<accession>D8LL47</accession>
<evidence type="ECO:0000256" key="8">
    <source>
        <dbReference type="SAM" id="MobiDB-lite"/>
    </source>
</evidence>
<feature type="binding site" evidence="7">
    <location>
        <begin position="191"/>
        <end position="192"/>
    </location>
    <ligand>
        <name>S-adenosyl-L-methionine</name>
        <dbReference type="ChEBI" id="CHEBI:59789"/>
    </ligand>
</feature>
<feature type="binding site" evidence="7">
    <location>
        <position position="73"/>
    </location>
    <ligand>
        <name>S-adenosyl-L-methionine</name>
        <dbReference type="ChEBI" id="CHEBI:59789"/>
    </ligand>
</feature>